<evidence type="ECO:0000313" key="3">
    <source>
        <dbReference type="Proteomes" id="UP001232148"/>
    </source>
</evidence>
<comment type="caution">
    <text evidence="2">The sequence shown here is derived from an EMBL/GenBank/DDBJ whole genome shotgun (WGS) entry which is preliminary data.</text>
</comment>
<sequence>MPEIRWCRCPCRPRPSRLWFLGYSSSLFPPPCLSIVLLPLPFFYAMNTRATLVGDPNQRPLIIPIQSSALTWAPYCLSVHRRSLFCAVLIRTGPLSNLKYRFCRLFRNIFFRRHLPSTNEYASALSSIKRIWAWCYHHHPAPRVIFKASPLSVARQRQLQHSLPFCFIGNLRTGEE</sequence>
<dbReference type="EMBL" id="MU842848">
    <property type="protein sequence ID" value="KAK2030694.1"/>
    <property type="molecule type" value="Genomic_DNA"/>
</dbReference>
<protein>
    <submittedName>
        <fullName evidence="2">Uncharacterized protein</fullName>
    </submittedName>
</protein>
<evidence type="ECO:0000256" key="1">
    <source>
        <dbReference type="SAM" id="Phobius"/>
    </source>
</evidence>
<reference evidence="2" key="1">
    <citation type="submission" date="2021-06" db="EMBL/GenBank/DDBJ databases">
        <title>Comparative genomics, transcriptomics and evolutionary studies reveal genomic signatures of adaptation to plant cell wall in hemibiotrophic fungi.</title>
        <authorList>
            <consortium name="DOE Joint Genome Institute"/>
            <person name="Baroncelli R."/>
            <person name="Diaz J.F."/>
            <person name="Benocci T."/>
            <person name="Peng M."/>
            <person name="Battaglia E."/>
            <person name="Haridas S."/>
            <person name="Andreopoulos W."/>
            <person name="Labutti K."/>
            <person name="Pangilinan J."/>
            <person name="Floch G.L."/>
            <person name="Makela M.R."/>
            <person name="Henrissat B."/>
            <person name="Grigoriev I.V."/>
            <person name="Crouch J.A."/>
            <person name="De Vries R.P."/>
            <person name="Sukno S.A."/>
            <person name="Thon M.R."/>
        </authorList>
    </citation>
    <scope>NUCLEOTIDE SEQUENCE</scope>
    <source>
        <strain evidence="2">MAFF235873</strain>
    </source>
</reference>
<keyword evidence="3" id="KW-1185">Reference proteome</keyword>
<gene>
    <name evidence="2" type="ORF">LX32DRAFT_313178</name>
</gene>
<keyword evidence="1" id="KW-0812">Transmembrane</keyword>
<dbReference type="Proteomes" id="UP001232148">
    <property type="component" value="Unassembled WGS sequence"/>
</dbReference>
<keyword evidence="1" id="KW-0472">Membrane</keyword>
<accession>A0AAD9HMW6</accession>
<proteinExistence type="predicted"/>
<organism evidence="2 3">
    <name type="scientific">Colletotrichum zoysiae</name>
    <dbReference type="NCBI Taxonomy" id="1216348"/>
    <lineage>
        <taxon>Eukaryota</taxon>
        <taxon>Fungi</taxon>
        <taxon>Dikarya</taxon>
        <taxon>Ascomycota</taxon>
        <taxon>Pezizomycotina</taxon>
        <taxon>Sordariomycetes</taxon>
        <taxon>Hypocreomycetidae</taxon>
        <taxon>Glomerellales</taxon>
        <taxon>Glomerellaceae</taxon>
        <taxon>Colletotrichum</taxon>
        <taxon>Colletotrichum graminicola species complex</taxon>
    </lineage>
</organism>
<keyword evidence="1" id="KW-1133">Transmembrane helix</keyword>
<name>A0AAD9HMW6_9PEZI</name>
<evidence type="ECO:0000313" key="2">
    <source>
        <dbReference type="EMBL" id="KAK2030694.1"/>
    </source>
</evidence>
<dbReference type="AlphaFoldDB" id="A0AAD9HMW6"/>
<feature type="transmembrane region" description="Helical" evidence="1">
    <location>
        <begin position="20"/>
        <end position="44"/>
    </location>
</feature>